<comment type="caution">
    <text evidence="2">The sequence shown here is derived from an EMBL/GenBank/DDBJ whole genome shotgun (WGS) entry which is preliminary data.</text>
</comment>
<dbReference type="EMBL" id="SJDU01000132">
    <property type="protein sequence ID" value="TKZ35250.1"/>
    <property type="molecule type" value="Genomic_DNA"/>
</dbReference>
<dbReference type="Proteomes" id="UP000310168">
    <property type="component" value="Unassembled WGS sequence"/>
</dbReference>
<dbReference type="Pfam" id="PF18135">
    <property type="entry name" value="Type_ISP_C"/>
    <property type="match status" value="1"/>
</dbReference>
<evidence type="ECO:0000313" key="2">
    <source>
        <dbReference type="EMBL" id="TKZ35250.1"/>
    </source>
</evidence>
<proteinExistence type="predicted"/>
<keyword evidence="3" id="KW-1185">Reference proteome</keyword>
<name>A0ABY2TR67_9SPIR</name>
<dbReference type="InterPro" id="IPR041635">
    <property type="entry name" value="Type_ISP_LLaBIII_C"/>
</dbReference>
<dbReference type="RefSeq" id="WP_137998267.1">
    <property type="nucleotide sequence ID" value="NZ_SJDU01000132.1"/>
</dbReference>
<evidence type="ECO:0000259" key="1">
    <source>
        <dbReference type="Pfam" id="PF18135"/>
    </source>
</evidence>
<organism evidence="2 3">
    <name type="scientific">Brachyspira catarrhinii</name>
    <dbReference type="NCBI Taxonomy" id="2528966"/>
    <lineage>
        <taxon>Bacteria</taxon>
        <taxon>Pseudomonadati</taxon>
        <taxon>Spirochaetota</taxon>
        <taxon>Spirochaetia</taxon>
        <taxon>Brachyspirales</taxon>
        <taxon>Brachyspiraceae</taxon>
        <taxon>Brachyspira</taxon>
    </lineage>
</organism>
<feature type="domain" description="Type ISP restriction-modification enzyme LLaBIII C-terminal specificity" evidence="1">
    <location>
        <begin position="2"/>
        <end position="102"/>
    </location>
</feature>
<protein>
    <recommendedName>
        <fullName evidence="1">Type ISP restriction-modification enzyme LLaBIII C-terminal specificity domain-containing protein</fullName>
    </recommendedName>
</protein>
<sequence>MKYDYPRIPFTNDKNIFDRLQKLGGELIDLHLLKKVPQISAGYPEKGEHKISYCKYNEEEKRIYINEKQYFENVKKEVYHYSIGGYKPIEKYIKAREILTLSDIKHLIKVVSIIERTILAQREIKEVWLSTVW</sequence>
<accession>A0ABY2TR67</accession>
<reference evidence="2 3" key="1">
    <citation type="journal article" date="2019" name="Anaerobe">
        <title>Brachyspira catarrhinii sp. nov., an anaerobic intestinal spirochaete isolated from vervet monkeys may have been misidentified as Brachyspira aalborgi in previous studies.</title>
        <authorList>
            <person name="Phillips N.D."/>
            <person name="La T."/>
            <person name="Hampson D.J."/>
        </authorList>
    </citation>
    <scope>NUCLEOTIDE SEQUENCE [LARGE SCALE GENOMIC DNA]</scope>
    <source>
        <strain evidence="2 3">Z12</strain>
    </source>
</reference>
<evidence type="ECO:0000313" key="3">
    <source>
        <dbReference type="Proteomes" id="UP000310168"/>
    </source>
</evidence>
<gene>
    <name evidence="2" type="ORF">EZH24_06215</name>
</gene>